<dbReference type="CDD" id="cd02430">
    <property type="entry name" value="PTH2"/>
    <property type="match status" value="1"/>
</dbReference>
<proteinExistence type="inferred from homology"/>
<dbReference type="Pfam" id="PF01981">
    <property type="entry name" value="PTH2"/>
    <property type="match status" value="1"/>
</dbReference>
<name>A0A1D2ABS6_AUXPR</name>
<dbReference type="EMBL" id="GDKF01001978">
    <property type="protein sequence ID" value="JAT76644.1"/>
    <property type="molecule type" value="Transcribed_RNA"/>
</dbReference>
<dbReference type="Gene3D" id="3.40.1490.10">
    <property type="entry name" value="Bit1"/>
    <property type="match status" value="1"/>
</dbReference>
<dbReference type="GO" id="GO:0005829">
    <property type="term" value="C:cytosol"/>
    <property type="evidence" value="ECO:0007669"/>
    <property type="project" value="TreeGrafter"/>
</dbReference>
<evidence type="ECO:0000256" key="3">
    <source>
        <dbReference type="ARBA" id="ARBA00038050"/>
    </source>
</evidence>
<protein>
    <recommendedName>
        <fullName evidence="1">peptidyl-tRNA hydrolase</fullName>
        <ecNumber evidence="1">3.1.1.29</ecNumber>
    </recommendedName>
</protein>
<dbReference type="InterPro" id="IPR002833">
    <property type="entry name" value="PTH2"/>
</dbReference>
<dbReference type="AlphaFoldDB" id="A0A1D2ABS6"/>
<dbReference type="FunFam" id="3.40.1490.10:FF:000001">
    <property type="entry name" value="Peptidyl-tRNA hydrolase 2"/>
    <property type="match status" value="1"/>
</dbReference>
<dbReference type="GO" id="GO:0004045">
    <property type="term" value="F:peptidyl-tRNA hydrolase activity"/>
    <property type="evidence" value="ECO:0007669"/>
    <property type="project" value="UniProtKB-EC"/>
</dbReference>
<accession>A0A1D2ABS6</accession>
<organism evidence="5">
    <name type="scientific">Auxenochlorella protothecoides</name>
    <name type="common">Green microalga</name>
    <name type="synonym">Chlorella protothecoides</name>
    <dbReference type="NCBI Taxonomy" id="3075"/>
    <lineage>
        <taxon>Eukaryota</taxon>
        <taxon>Viridiplantae</taxon>
        <taxon>Chlorophyta</taxon>
        <taxon>core chlorophytes</taxon>
        <taxon>Trebouxiophyceae</taxon>
        <taxon>Chlorellales</taxon>
        <taxon>Chlorellaceae</taxon>
        <taxon>Auxenochlorella</taxon>
    </lineage>
</organism>
<dbReference type="EC" id="3.1.1.29" evidence="1"/>
<comment type="similarity">
    <text evidence="3">Belongs to the PTH2 family.</text>
</comment>
<comment type="catalytic activity">
    <reaction evidence="4">
        <text>an N-acyl-L-alpha-aminoacyl-tRNA + H2O = an N-acyl-L-amino acid + a tRNA + H(+)</text>
        <dbReference type="Rhea" id="RHEA:54448"/>
        <dbReference type="Rhea" id="RHEA-COMP:10123"/>
        <dbReference type="Rhea" id="RHEA-COMP:13883"/>
        <dbReference type="ChEBI" id="CHEBI:15377"/>
        <dbReference type="ChEBI" id="CHEBI:15378"/>
        <dbReference type="ChEBI" id="CHEBI:59874"/>
        <dbReference type="ChEBI" id="CHEBI:78442"/>
        <dbReference type="ChEBI" id="CHEBI:138191"/>
        <dbReference type="EC" id="3.1.1.29"/>
    </reaction>
</comment>
<dbReference type="PANTHER" id="PTHR12649:SF11">
    <property type="entry name" value="PEPTIDYL-TRNA HYDROLASE 2, MITOCHONDRIAL"/>
    <property type="match status" value="1"/>
</dbReference>
<sequence>MTSIANPPVRGPISHMKLSAICTVYKLRELCANVLRPKLSSQSFCCLHEAQHVITNGLSPLLNTLSIASGPRIPASSSMARLWDVSIRFGCVLLGFTLRHVLDRLLKMDEGPARGGDASSYAQHSEEHKMVLVVNDELKMGKGKIGAQCAHAAVGAVELATLRAPHALDAWESRGQAKICLRADSTAALLALGKKARAAGLVTYTVQDAGRTQVAPGSRTVLAIGPAPRTAFDAITGHLKLL</sequence>
<dbReference type="NCBIfam" id="TIGR00283">
    <property type="entry name" value="arch_pth2"/>
    <property type="match status" value="1"/>
</dbReference>
<evidence type="ECO:0000256" key="2">
    <source>
        <dbReference type="ARBA" id="ARBA00022801"/>
    </source>
</evidence>
<gene>
    <name evidence="5" type="ORF">g.101437</name>
</gene>
<dbReference type="PANTHER" id="PTHR12649">
    <property type="entry name" value="PEPTIDYL-TRNA HYDROLASE 2"/>
    <property type="match status" value="1"/>
</dbReference>
<reference evidence="5" key="1">
    <citation type="submission" date="2015-08" db="EMBL/GenBank/DDBJ databases">
        <authorList>
            <person name="Babu N.S."/>
            <person name="Beckwith C.J."/>
            <person name="Beseler K.G."/>
            <person name="Brison A."/>
            <person name="Carone J.V."/>
            <person name="Caskin T.P."/>
            <person name="Diamond M."/>
            <person name="Durham M.E."/>
            <person name="Foxe J.M."/>
            <person name="Go M."/>
            <person name="Henderson B.A."/>
            <person name="Jones I.B."/>
            <person name="McGettigan J.A."/>
            <person name="Micheletti S.J."/>
            <person name="Nasrallah M.E."/>
            <person name="Ortiz D."/>
            <person name="Piller C.R."/>
            <person name="Privatt S.R."/>
            <person name="Schneider S.L."/>
            <person name="Sharp S."/>
            <person name="Smith T.C."/>
            <person name="Stanton J.D."/>
            <person name="Ullery H.E."/>
            <person name="Wilson R.J."/>
            <person name="Serrano M.G."/>
            <person name="Buck G."/>
            <person name="Lee V."/>
            <person name="Wang Y."/>
            <person name="Carvalho R."/>
            <person name="Voegtly L."/>
            <person name="Shi R."/>
            <person name="Duckworth R."/>
            <person name="Johnson A."/>
            <person name="Loviza R."/>
            <person name="Walstead R."/>
            <person name="Shah Z."/>
            <person name="Kiflezghi M."/>
            <person name="Wade K."/>
            <person name="Ball S.L."/>
            <person name="Bradley K.W."/>
            <person name="Asai D.J."/>
            <person name="Bowman C.A."/>
            <person name="Russell D.A."/>
            <person name="Pope W.H."/>
            <person name="Jacobs-Sera D."/>
            <person name="Hendrix R.W."/>
            <person name="Hatfull G.F."/>
        </authorList>
    </citation>
    <scope>NUCLEOTIDE SEQUENCE</scope>
</reference>
<keyword evidence="2" id="KW-0378">Hydrolase</keyword>
<dbReference type="InterPro" id="IPR023476">
    <property type="entry name" value="Pep_tRNA_hydro_II_dom_sf"/>
</dbReference>
<dbReference type="SUPFAM" id="SSF102462">
    <property type="entry name" value="Peptidyl-tRNA hydrolase II"/>
    <property type="match status" value="1"/>
</dbReference>
<evidence type="ECO:0000313" key="5">
    <source>
        <dbReference type="EMBL" id="JAT76644.1"/>
    </source>
</evidence>
<evidence type="ECO:0000256" key="4">
    <source>
        <dbReference type="ARBA" id="ARBA00048707"/>
    </source>
</evidence>
<evidence type="ECO:0000256" key="1">
    <source>
        <dbReference type="ARBA" id="ARBA00013260"/>
    </source>
</evidence>